<dbReference type="Proteomes" id="UP000829447">
    <property type="component" value="Linkage Group LG6"/>
</dbReference>
<protein>
    <submittedName>
        <fullName evidence="1">Uncharacterized protein</fullName>
    </submittedName>
</protein>
<evidence type="ECO:0000313" key="1">
    <source>
        <dbReference type="EMBL" id="MCI4379554.1"/>
    </source>
</evidence>
<gene>
    <name evidence="1" type="ORF">PGIGA_G00229790</name>
</gene>
<sequence length="780" mass="86506">MLNAIRTDLRLLLECLKYQMKCPASQKQALLTIVSICQQNGENVEFLREIGGVTFIYNLSRASDYSEVKETALFALGSLAEVNESCKQSLCREEMFCGLADCMEQEVSLTLKRVAVYMLSVLVSNNRGTIELLQLWTSVSSALCGCVNNPQNEENQRACMCLLPLVKVWLQQVSVFGAELAQPVCSFIGMTVANNPFVQEYFASVGGLLTLSDALSSAVTQCRENPAACSLAAMITRTLSACITDNEENQRACMCLLPLVNVWLQQVSVFGAELAQPVCSFIGMTVANNPFVQEYFASVGGLLTLSDALSSAVTQCRENPAACSLAAMITRTLSACITDNEALAPVLSELALVPDLLLLLSSPNLSPRDQLAVVLTLGRCTDACVEHQSQLLQGGGLPLMISLLTDSNDEEVRKAATFVLQTCKNLTGSVAGQSVESELQRHRQSAWEIQQRIQQIERRQLDDLGKDVENSSAQPTECREELWEDLVVRKSRGRSRVYEEESWREDIPPNFTSPTQPPPEPVSVQGMGEPMQHVRRQIVKDFDKSVNPFQKGNREQQRLAEKVTGSSVAEQSEQQMRRESEMKRGMEEMERGETDETNLSRDRSTDELGSENPDSATHTKLPAKDRAACSPDIFKHPAPMKRSQQTLFRSDDELSVCSEILDSEIERILITPAACKPSRLRCAGCVSGVDEVNSRSVGVVLRSCKSQCEFHMVLQRAEDRLKRSLRIDGVAHTRGHDHTRDCGDRDTCSSETVSKHTVREREGHVNRPSHRDTMRRKSLI</sequence>
<dbReference type="EMBL" id="CM040459">
    <property type="protein sequence ID" value="MCI4379554.1"/>
    <property type="molecule type" value="Genomic_DNA"/>
</dbReference>
<keyword evidence="2" id="KW-1185">Reference proteome</keyword>
<name>A0ACC5WK94_PANGG</name>
<proteinExistence type="predicted"/>
<organism evidence="1 2">
    <name type="scientific">Pangasianodon gigas</name>
    <name type="common">Mekong giant catfish</name>
    <name type="synonym">Pangasius gigas</name>
    <dbReference type="NCBI Taxonomy" id="30993"/>
    <lineage>
        <taxon>Eukaryota</taxon>
        <taxon>Metazoa</taxon>
        <taxon>Chordata</taxon>
        <taxon>Craniata</taxon>
        <taxon>Vertebrata</taxon>
        <taxon>Euteleostomi</taxon>
        <taxon>Actinopterygii</taxon>
        <taxon>Neopterygii</taxon>
        <taxon>Teleostei</taxon>
        <taxon>Ostariophysi</taxon>
        <taxon>Siluriformes</taxon>
        <taxon>Pangasiidae</taxon>
        <taxon>Pangasianodon</taxon>
    </lineage>
</organism>
<comment type="caution">
    <text evidence="1">The sequence shown here is derived from an EMBL/GenBank/DDBJ whole genome shotgun (WGS) entry which is preliminary data.</text>
</comment>
<reference evidence="1 2" key="1">
    <citation type="journal article" date="2022" name="bioRxiv">
        <title>An ancient truncated duplication of the anti-Mullerian hormone receptor type 2 gene is a potential conserved master sex determinant in the Pangasiidae catfish family.</title>
        <authorList>
            <person name="Wen M."/>
            <person name="Pan Q."/>
            <person name="Jouanno E."/>
            <person name="Montfort J."/>
            <person name="Zahm M."/>
            <person name="Cabau C."/>
            <person name="Klopp C."/>
            <person name="Iampietro C."/>
            <person name="Roques C."/>
            <person name="Bouchez O."/>
            <person name="Castinel A."/>
            <person name="Donnadieu C."/>
            <person name="Parrinello H."/>
            <person name="Poncet C."/>
            <person name="Belmonte E."/>
            <person name="Gautier V."/>
            <person name="Avarre J.-C."/>
            <person name="Dugue R."/>
            <person name="Gustiano R."/>
            <person name="Ha T.T.T."/>
            <person name="Campet M."/>
            <person name="Sriphairoj K."/>
            <person name="Ribolli J."/>
            <person name="de Almeida F.L."/>
            <person name="Desvignes T."/>
            <person name="Postlethwait J.H."/>
            <person name="Bucao C.F."/>
            <person name="Robinson-Rechavi M."/>
            <person name="Bobe J."/>
            <person name="Herpin A."/>
            <person name="Guiguen Y."/>
        </authorList>
    </citation>
    <scope>NUCLEOTIDE SEQUENCE [LARGE SCALE GENOMIC DNA]</scope>
    <source>
        <strain evidence="1">YG-Dec2019</strain>
    </source>
</reference>
<evidence type="ECO:0000313" key="2">
    <source>
        <dbReference type="Proteomes" id="UP000829447"/>
    </source>
</evidence>
<accession>A0ACC5WK94</accession>